<sequence length="278" mass="31556">MSEIKETDLIKFSNDIIDASVQLQIASLCLRSCFVSNDLSVPEFVQLRGSVINEAKVYNTKILSFASAVITFIQQFCENYTFLTFEQFVYDIVDLADEANQRVQLSRFTAELHKSILVGEQELCKTARTNYIWAFSLAFVPIVNVIATPILFSRAESAIRKAAAVSCEGDIAVAASRVIDVLTNELNMLVEDHHQEVPHYIKIQSKAKIIIDACQLYMSRIPDCETNLRAIPDNYDKNYVQEWLSNEQVKVNGKSTSFLTWGRSMFEKNKQFIKLLAN</sequence>
<evidence type="ECO:0000256" key="1">
    <source>
        <dbReference type="SAM" id="Phobius"/>
    </source>
</evidence>
<dbReference type="AlphaFoldDB" id="A0A8H3MFX8"/>
<accession>A0A8H3MFX8</accession>
<name>A0A8H3MFX8_9GLOM</name>
<keyword evidence="1" id="KW-1133">Transmembrane helix</keyword>
<gene>
    <name evidence="2" type="ORF">RCL2_003032200</name>
</gene>
<proteinExistence type="predicted"/>
<dbReference type="Proteomes" id="UP000615446">
    <property type="component" value="Unassembled WGS sequence"/>
</dbReference>
<evidence type="ECO:0000313" key="2">
    <source>
        <dbReference type="EMBL" id="GET04021.1"/>
    </source>
</evidence>
<dbReference type="OrthoDB" id="2360021at2759"/>
<protein>
    <submittedName>
        <fullName evidence="2">Uncharacterized protein</fullName>
    </submittedName>
</protein>
<feature type="transmembrane region" description="Helical" evidence="1">
    <location>
        <begin position="131"/>
        <end position="152"/>
    </location>
</feature>
<reference evidence="2" key="1">
    <citation type="submission" date="2019-10" db="EMBL/GenBank/DDBJ databases">
        <title>Conservation and host-specific expression of non-tandemly repeated heterogenous ribosome RNA gene in arbuscular mycorrhizal fungi.</title>
        <authorList>
            <person name="Maeda T."/>
            <person name="Kobayashi Y."/>
            <person name="Nakagawa T."/>
            <person name="Ezawa T."/>
            <person name="Yamaguchi K."/>
            <person name="Bino T."/>
            <person name="Nishimoto Y."/>
            <person name="Shigenobu S."/>
            <person name="Kawaguchi M."/>
        </authorList>
    </citation>
    <scope>NUCLEOTIDE SEQUENCE</scope>
    <source>
        <strain evidence="2">HR1</strain>
    </source>
</reference>
<keyword evidence="1" id="KW-0472">Membrane</keyword>
<evidence type="ECO:0000313" key="3">
    <source>
        <dbReference type="Proteomes" id="UP000615446"/>
    </source>
</evidence>
<organism evidence="2 3">
    <name type="scientific">Rhizophagus clarus</name>
    <dbReference type="NCBI Taxonomy" id="94130"/>
    <lineage>
        <taxon>Eukaryota</taxon>
        <taxon>Fungi</taxon>
        <taxon>Fungi incertae sedis</taxon>
        <taxon>Mucoromycota</taxon>
        <taxon>Glomeromycotina</taxon>
        <taxon>Glomeromycetes</taxon>
        <taxon>Glomerales</taxon>
        <taxon>Glomeraceae</taxon>
        <taxon>Rhizophagus</taxon>
    </lineage>
</organism>
<dbReference type="EMBL" id="BLAL01000338">
    <property type="protein sequence ID" value="GET04021.1"/>
    <property type="molecule type" value="Genomic_DNA"/>
</dbReference>
<comment type="caution">
    <text evidence="2">The sequence shown here is derived from an EMBL/GenBank/DDBJ whole genome shotgun (WGS) entry which is preliminary data.</text>
</comment>
<keyword evidence="1" id="KW-0812">Transmembrane</keyword>